<comment type="similarity">
    <text evidence="1 6">Belongs to the zinc-containing alcohol dehydrogenase family.</text>
</comment>
<dbReference type="RefSeq" id="WP_015443064.1">
    <property type="nucleotide sequence ID" value="NC_020520.1"/>
</dbReference>
<dbReference type="Pfam" id="PF08240">
    <property type="entry name" value="ADH_N"/>
    <property type="match status" value="1"/>
</dbReference>
<evidence type="ECO:0000256" key="6">
    <source>
        <dbReference type="RuleBase" id="RU361277"/>
    </source>
</evidence>
<dbReference type="PROSITE" id="PS00059">
    <property type="entry name" value="ADH_ZINC"/>
    <property type="match status" value="1"/>
</dbReference>
<dbReference type="NCBIfam" id="TIGR03989">
    <property type="entry name" value="Rxyl_3153"/>
    <property type="match status" value="1"/>
</dbReference>
<evidence type="ECO:0000259" key="7">
    <source>
        <dbReference type="SMART" id="SM00829"/>
    </source>
</evidence>
<gene>
    <name evidence="8" type="ORF">YM304_35030</name>
</gene>
<dbReference type="InterPro" id="IPR020843">
    <property type="entry name" value="ER"/>
</dbReference>
<dbReference type="InterPro" id="IPR013154">
    <property type="entry name" value="ADH-like_N"/>
</dbReference>
<dbReference type="CDD" id="cd08279">
    <property type="entry name" value="Zn_ADH_class_III"/>
    <property type="match status" value="1"/>
</dbReference>
<keyword evidence="5" id="KW-0520">NAD</keyword>
<evidence type="ECO:0000256" key="1">
    <source>
        <dbReference type="ARBA" id="ARBA00008072"/>
    </source>
</evidence>
<comment type="cofactor">
    <cofactor evidence="6">
        <name>Zn(2+)</name>
        <dbReference type="ChEBI" id="CHEBI:29105"/>
    </cofactor>
</comment>
<evidence type="ECO:0000313" key="9">
    <source>
        <dbReference type="Proteomes" id="UP000011863"/>
    </source>
</evidence>
<dbReference type="InterPro" id="IPR013149">
    <property type="entry name" value="ADH-like_C"/>
</dbReference>
<feature type="domain" description="Enoyl reductase (ER)" evidence="7">
    <location>
        <begin position="16"/>
        <end position="368"/>
    </location>
</feature>
<organism evidence="8 9">
    <name type="scientific">Ilumatobacter coccineus (strain NBRC 103263 / KCTC 29153 / YM16-304)</name>
    <dbReference type="NCBI Taxonomy" id="1313172"/>
    <lineage>
        <taxon>Bacteria</taxon>
        <taxon>Bacillati</taxon>
        <taxon>Actinomycetota</taxon>
        <taxon>Acidimicrobiia</taxon>
        <taxon>Acidimicrobiales</taxon>
        <taxon>Ilumatobacteraceae</taxon>
        <taxon>Ilumatobacter</taxon>
    </lineage>
</organism>
<dbReference type="Pfam" id="PF00107">
    <property type="entry name" value="ADH_zinc_N"/>
    <property type="match status" value="1"/>
</dbReference>
<dbReference type="SUPFAM" id="SSF50129">
    <property type="entry name" value="GroES-like"/>
    <property type="match status" value="2"/>
</dbReference>
<dbReference type="Gene3D" id="3.90.180.10">
    <property type="entry name" value="Medium-chain alcohol dehydrogenases, catalytic domain"/>
    <property type="match status" value="1"/>
</dbReference>
<keyword evidence="2 6" id="KW-0479">Metal-binding</keyword>
<proteinExistence type="inferred from homology"/>
<reference evidence="8 9" key="1">
    <citation type="journal article" date="2013" name="Int. J. Syst. Evol. Microbiol.">
        <title>Ilumatobacter nonamiense sp. nov. and Ilumatobacter coccineum sp. nov., isolated from seashore sand.</title>
        <authorList>
            <person name="Matsumoto A."/>
            <person name="Kasai H."/>
            <person name="Matsuo Y."/>
            <person name="Shizuri Y."/>
            <person name="Ichikawa N."/>
            <person name="Fujita N."/>
            <person name="Omura S."/>
            <person name="Takahashi Y."/>
        </authorList>
    </citation>
    <scope>NUCLEOTIDE SEQUENCE [LARGE SCALE GENOMIC DNA]</scope>
    <source>
        <strain evidence="9">NBRC 103263 / KCTC 29153 / YM16-304</strain>
    </source>
</reference>
<keyword evidence="3 6" id="KW-0862">Zinc</keyword>
<dbReference type="Gene3D" id="3.40.50.720">
    <property type="entry name" value="NAD(P)-binding Rossmann-like Domain"/>
    <property type="match status" value="1"/>
</dbReference>
<sequence>MQTKAAILWEVNKPWSVEDIELDDPKEGEVAVKLAASGMCHSDEHLVTGDLPFELPIIGGHEGAGVVTKVGPGVSWLEEGDHVVFGFIPSCGRCPSCSTGHQNLCDLGAIMGAGLQASDMTSRHHSTSGEDLKLMCMLGTFAHDTVVNEASCIKIEKDVPLDRACLLGCGVVTGWGSSVYAAEVSPGDVVAVVGVGGIGANAIQGAKLAGAKQIWAIDPVESKREKAMEFGATHTAASMAEAMEPLGAASWGTMANKVILTMGVGSGELMAEALGLAAKRGRVVVTNIHPAMEMSANMSLLDLTLMEKQVVGSLFGSGNPRADIPKLLSLYREGQLDLDGLVTKEYSLDGVNDGYDDMRAGKNIRGVMVYN</sequence>
<dbReference type="OrthoDB" id="334894at2"/>
<dbReference type="GO" id="GO:0046294">
    <property type="term" value="P:formaldehyde catabolic process"/>
    <property type="evidence" value="ECO:0007669"/>
    <property type="project" value="TreeGrafter"/>
</dbReference>
<dbReference type="KEGG" id="aym:YM304_35030"/>
<evidence type="ECO:0000256" key="5">
    <source>
        <dbReference type="ARBA" id="ARBA00023027"/>
    </source>
</evidence>
<dbReference type="EC" id="1.1.1.-" evidence="8"/>
<keyword evidence="4 8" id="KW-0560">Oxidoreductase</keyword>
<dbReference type="InterPro" id="IPR011032">
    <property type="entry name" value="GroES-like_sf"/>
</dbReference>
<evidence type="ECO:0000256" key="3">
    <source>
        <dbReference type="ARBA" id="ARBA00022833"/>
    </source>
</evidence>
<dbReference type="AlphaFoldDB" id="A0A6C7EAQ9"/>
<evidence type="ECO:0000256" key="2">
    <source>
        <dbReference type="ARBA" id="ARBA00022723"/>
    </source>
</evidence>
<evidence type="ECO:0000256" key="4">
    <source>
        <dbReference type="ARBA" id="ARBA00023002"/>
    </source>
</evidence>
<evidence type="ECO:0000313" key="8">
    <source>
        <dbReference type="EMBL" id="BAN03817.1"/>
    </source>
</evidence>
<dbReference type="Proteomes" id="UP000011863">
    <property type="component" value="Chromosome"/>
</dbReference>
<dbReference type="PANTHER" id="PTHR43880">
    <property type="entry name" value="ALCOHOL DEHYDROGENASE"/>
    <property type="match status" value="1"/>
</dbReference>
<dbReference type="SMART" id="SM00829">
    <property type="entry name" value="PKS_ER"/>
    <property type="match status" value="1"/>
</dbReference>
<keyword evidence="9" id="KW-1185">Reference proteome</keyword>
<dbReference type="SUPFAM" id="SSF51735">
    <property type="entry name" value="NAD(P)-binding Rossmann-fold domains"/>
    <property type="match status" value="1"/>
</dbReference>
<dbReference type="EMBL" id="AP012057">
    <property type="protein sequence ID" value="BAN03817.1"/>
    <property type="molecule type" value="Genomic_DNA"/>
</dbReference>
<dbReference type="GO" id="GO:0051903">
    <property type="term" value="F:S-(hydroxymethyl)glutathione dehydrogenase [NAD(P)+] activity"/>
    <property type="evidence" value="ECO:0007669"/>
    <property type="project" value="TreeGrafter"/>
</dbReference>
<dbReference type="GO" id="GO:0005829">
    <property type="term" value="C:cytosol"/>
    <property type="evidence" value="ECO:0007669"/>
    <property type="project" value="TreeGrafter"/>
</dbReference>
<dbReference type="InterPro" id="IPR036291">
    <property type="entry name" value="NAD(P)-bd_dom_sf"/>
</dbReference>
<dbReference type="InterPro" id="IPR002328">
    <property type="entry name" value="ADH_Zn_CS"/>
</dbReference>
<dbReference type="PANTHER" id="PTHR43880:SF12">
    <property type="entry name" value="ALCOHOL DEHYDROGENASE CLASS-3"/>
    <property type="match status" value="1"/>
</dbReference>
<protein>
    <submittedName>
        <fullName evidence="8">Putative zinc-containing alcohol dehydrogenase</fullName>
        <ecNumber evidence="8">1.1.1.-</ecNumber>
    </submittedName>
</protein>
<dbReference type="GO" id="GO:0008270">
    <property type="term" value="F:zinc ion binding"/>
    <property type="evidence" value="ECO:0007669"/>
    <property type="project" value="InterPro"/>
</dbReference>
<name>A0A6C7EAQ9_ILUCY</name>
<dbReference type="InterPro" id="IPR023921">
    <property type="entry name" value="ADH_Zn_actinomycetes"/>
</dbReference>
<accession>A0A6C7EAQ9</accession>